<dbReference type="AlphaFoldDB" id="B4QHZ5"/>
<dbReference type="Pfam" id="PF00089">
    <property type="entry name" value="Trypsin"/>
    <property type="match status" value="1"/>
</dbReference>
<dbReference type="Proteomes" id="UP000000304">
    <property type="component" value="Chromosome 2R"/>
</dbReference>
<feature type="signal peptide" evidence="9">
    <location>
        <begin position="1"/>
        <end position="21"/>
    </location>
</feature>
<dbReference type="GO" id="GO:0004252">
    <property type="term" value="F:serine-type endopeptidase activity"/>
    <property type="evidence" value="ECO:0007669"/>
    <property type="project" value="InterPro"/>
</dbReference>
<dbReference type="MEROPS" id="S01.B52"/>
<dbReference type="PANTHER" id="PTHR24260:SF147">
    <property type="entry name" value="EG:BACR7A4.3 PROTEIN-RELATED"/>
    <property type="match status" value="1"/>
</dbReference>
<name>B4QHZ5_DROSI</name>
<dbReference type="InterPro" id="IPR018114">
    <property type="entry name" value="TRYPSIN_HIS"/>
</dbReference>
<accession>B4QHZ5</accession>
<keyword evidence="2" id="KW-0964">Secreted</keyword>
<dbReference type="EMBL" id="CM002911">
    <property type="protein sequence ID" value="KMY94273.1"/>
    <property type="molecule type" value="Genomic_DNA"/>
</dbReference>
<evidence type="ECO:0000313" key="13">
    <source>
        <dbReference type="Proteomes" id="UP000000304"/>
    </source>
</evidence>
<evidence type="ECO:0000256" key="1">
    <source>
        <dbReference type="ARBA" id="ARBA00004613"/>
    </source>
</evidence>
<dbReference type="InterPro" id="IPR009003">
    <property type="entry name" value="Peptidase_S1_PA"/>
</dbReference>
<dbReference type="InterPro" id="IPR001314">
    <property type="entry name" value="Peptidase_S1A"/>
</dbReference>
<reference evidence="11" key="2">
    <citation type="submission" date="2008-06" db="EMBL/GenBank/DDBJ databases">
        <authorList>
            <consortium name="FlyBase"/>
        </authorList>
    </citation>
    <scope>NUCLEOTIDE SEQUENCE</scope>
    <source>
        <strain evidence="11">Mixed</strain>
        <strain evidence="12">W501</strain>
    </source>
</reference>
<gene>
    <name evidence="11" type="primary">Dsim\GD11198</name>
    <name evidence="11" type="ORF">Dsim_GD11198</name>
    <name evidence="12" type="ORF">Dsimw501_GD11198</name>
</gene>
<evidence type="ECO:0000256" key="6">
    <source>
        <dbReference type="ARBA" id="ARBA00022825"/>
    </source>
</evidence>
<comment type="subcellular location">
    <subcellularLocation>
        <location evidence="1">Secreted</location>
    </subcellularLocation>
</comment>
<dbReference type="CDD" id="cd00190">
    <property type="entry name" value="Tryp_SPc"/>
    <property type="match status" value="1"/>
</dbReference>
<dbReference type="PROSITE" id="PS50240">
    <property type="entry name" value="TRYPSIN_DOM"/>
    <property type="match status" value="1"/>
</dbReference>
<dbReference type="Gene3D" id="2.40.10.10">
    <property type="entry name" value="Trypsin-like serine proteases"/>
    <property type="match status" value="1"/>
</dbReference>
<dbReference type="OrthoDB" id="7827063at2759"/>
<feature type="domain" description="Peptidase S1" evidence="10">
    <location>
        <begin position="38"/>
        <end position="262"/>
    </location>
</feature>
<evidence type="ECO:0000256" key="9">
    <source>
        <dbReference type="SAM" id="SignalP"/>
    </source>
</evidence>
<dbReference type="SMR" id="B4QHZ5"/>
<feature type="chain" id="PRO_5014299779" evidence="9">
    <location>
        <begin position="22"/>
        <end position="266"/>
    </location>
</feature>
<evidence type="ECO:0000256" key="3">
    <source>
        <dbReference type="ARBA" id="ARBA00022670"/>
    </source>
</evidence>
<keyword evidence="5 12" id="KW-0378">Hydrolase</keyword>
<dbReference type="Proteomes" id="UP000035880">
    <property type="component" value="Chromosome 2R"/>
</dbReference>
<dbReference type="GO" id="GO:0005576">
    <property type="term" value="C:extracellular region"/>
    <property type="evidence" value="ECO:0007669"/>
    <property type="project" value="UniProtKB-SubCell"/>
</dbReference>
<dbReference type="SUPFAM" id="SSF50494">
    <property type="entry name" value="Trypsin-like serine proteases"/>
    <property type="match status" value="1"/>
</dbReference>
<evidence type="ECO:0000256" key="4">
    <source>
        <dbReference type="ARBA" id="ARBA00022729"/>
    </source>
</evidence>
<evidence type="ECO:0000256" key="5">
    <source>
        <dbReference type="ARBA" id="ARBA00022801"/>
    </source>
</evidence>
<reference evidence="12" key="3">
    <citation type="journal article" date="2013" name="Genome Res.">
        <title>A second-generation assembly of the Drosophila simulans genome provides new insights into patterns of lineage-specific divergence.</title>
        <authorList>
            <person name="Hu T.T."/>
            <person name="Eisen M.B."/>
            <person name="Thornton K.R."/>
            <person name="Andolfatto P."/>
        </authorList>
    </citation>
    <scope>NUCLEOTIDE SEQUENCE [LARGE SCALE GENOMIC DNA]</scope>
    <source>
        <strain evidence="12">W501</strain>
    </source>
</reference>
<evidence type="ECO:0000259" key="10">
    <source>
        <dbReference type="PROSITE" id="PS50240"/>
    </source>
</evidence>
<keyword evidence="6" id="KW-0720">Serine protease</keyword>
<reference evidence="11 13" key="1">
    <citation type="journal article" date="2007" name="Nature">
        <title>Evolution of genes and genomes on the Drosophila phylogeny.</title>
        <authorList>
            <consortium name="Drosophila 12 Genomes Consortium"/>
            <person name="Clark A.G."/>
            <person name="Eisen M.B."/>
            <person name="Smith D.R."/>
            <person name="Bergman C.M."/>
            <person name="Oliver B."/>
            <person name="Markow T.A."/>
            <person name="Kaufman T.C."/>
            <person name="Kellis M."/>
            <person name="Gelbart W."/>
            <person name="Iyer V.N."/>
            <person name="Pollard D.A."/>
            <person name="Sackton T.B."/>
            <person name="Larracuente A.M."/>
            <person name="Singh N.D."/>
            <person name="Abad J.P."/>
            <person name="Abt D.N."/>
            <person name="Adryan B."/>
            <person name="Aguade M."/>
            <person name="Akashi H."/>
            <person name="Anderson W.W."/>
            <person name="Aquadro C.F."/>
            <person name="Ardell D.H."/>
            <person name="Arguello R."/>
            <person name="Artieri C.G."/>
            <person name="Barbash D.A."/>
            <person name="Barker D."/>
            <person name="Barsanti P."/>
            <person name="Batterham P."/>
            <person name="Batzoglou S."/>
            <person name="Begun D."/>
            <person name="Bhutkar A."/>
            <person name="Blanco E."/>
            <person name="Bosak S.A."/>
            <person name="Bradley R.K."/>
            <person name="Brand A.D."/>
            <person name="Brent M.R."/>
            <person name="Brooks A.N."/>
            <person name="Brown R.H."/>
            <person name="Butlin R.K."/>
            <person name="Caggese C."/>
            <person name="Calvi B.R."/>
            <person name="Bernardo de Carvalho A."/>
            <person name="Caspi A."/>
            <person name="Castrezana S."/>
            <person name="Celniker S.E."/>
            <person name="Chang J.L."/>
            <person name="Chapple C."/>
            <person name="Chatterji S."/>
            <person name="Chinwalla A."/>
            <person name="Civetta A."/>
            <person name="Clifton S.W."/>
            <person name="Comeron J.M."/>
            <person name="Costello J.C."/>
            <person name="Coyne J.A."/>
            <person name="Daub J."/>
            <person name="David R.G."/>
            <person name="Delcher A.L."/>
            <person name="Delehaunty K."/>
            <person name="Do C.B."/>
            <person name="Ebling H."/>
            <person name="Edwards K."/>
            <person name="Eickbush T."/>
            <person name="Evans J.D."/>
            <person name="Filipski A."/>
            <person name="Findeiss S."/>
            <person name="Freyhult E."/>
            <person name="Fulton L."/>
            <person name="Fulton R."/>
            <person name="Garcia A.C."/>
            <person name="Gardiner A."/>
            <person name="Garfield D.A."/>
            <person name="Garvin B.E."/>
            <person name="Gibson G."/>
            <person name="Gilbert D."/>
            <person name="Gnerre S."/>
            <person name="Godfrey J."/>
            <person name="Good R."/>
            <person name="Gotea V."/>
            <person name="Gravely B."/>
            <person name="Greenberg A.J."/>
            <person name="Griffiths-Jones S."/>
            <person name="Gross S."/>
            <person name="Guigo R."/>
            <person name="Gustafson E.A."/>
            <person name="Haerty W."/>
            <person name="Hahn M.W."/>
            <person name="Halligan D.L."/>
            <person name="Halpern A.L."/>
            <person name="Halter G.M."/>
            <person name="Han M.V."/>
            <person name="Heger A."/>
            <person name="Hillier L."/>
            <person name="Hinrichs A.S."/>
            <person name="Holmes I."/>
            <person name="Hoskins R.A."/>
            <person name="Hubisz M.J."/>
            <person name="Hultmark D."/>
            <person name="Huntley M.A."/>
            <person name="Jaffe D.B."/>
            <person name="Jagadeeshan S."/>
            <person name="Jeck W.R."/>
            <person name="Johnson J."/>
            <person name="Jones C.D."/>
            <person name="Jordan W.C."/>
            <person name="Karpen G.H."/>
            <person name="Kataoka E."/>
            <person name="Keightley P.D."/>
            <person name="Kheradpour P."/>
            <person name="Kirkness E.F."/>
            <person name="Koerich L.B."/>
            <person name="Kristiansen K."/>
            <person name="Kudrna D."/>
            <person name="Kulathinal R.J."/>
            <person name="Kumar S."/>
            <person name="Kwok R."/>
            <person name="Lander E."/>
            <person name="Langley C.H."/>
            <person name="Lapoint R."/>
            <person name="Lazzaro B.P."/>
            <person name="Lee S.J."/>
            <person name="Levesque L."/>
            <person name="Li R."/>
            <person name="Lin C.F."/>
            <person name="Lin M.F."/>
            <person name="Lindblad-Toh K."/>
            <person name="Llopart A."/>
            <person name="Long M."/>
            <person name="Low L."/>
            <person name="Lozovsky E."/>
            <person name="Lu J."/>
            <person name="Luo M."/>
            <person name="Machado C.A."/>
            <person name="Makalowski W."/>
            <person name="Marzo M."/>
            <person name="Matsuda M."/>
            <person name="Matzkin L."/>
            <person name="McAllister B."/>
            <person name="McBride C.S."/>
            <person name="McKernan B."/>
            <person name="McKernan K."/>
            <person name="Mendez-Lago M."/>
            <person name="Minx P."/>
            <person name="Mollenhauer M.U."/>
            <person name="Montooth K."/>
            <person name="Mount S.M."/>
            <person name="Mu X."/>
            <person name="Myers E."/>
            <person name="Negre B."/>
            <person name="Newfeld S."/>
            <person name="Nielsen R."/>
            <person name="Noor M.A."/>
            <person name="O'Grady P."/>
            <person name="Pachter L."/>
            <person name="Papaceit M."/>
            <person name="Parisi M.J."/>
            <person name="Parisi M."/>
            <person name="Parts L."/>
            <person name="Pedersen J.S."/>
            <person name="Pesole G."/>
            <person name="Phillippy A.M."/>
            <person name="Ponting C.P."/>
            <person name="Pop M."/>
            <person name="Porcelli D."/>
            <person name="Powell J.R."/>
            <person name="Prohaska S."/>
            <person name="Pruitt K."/>
            <person name="Puig M."/>
            <person name="Quesneville H."/>
            <person name="Ram K.R."/>
            <person name="Rand D."/>
            <person name="Rasmussen M.D."/>
            <person name="Reed L.K."/>
            <person name="Reenan R."/>
            <person name="Reily A."/>
            <person name="Remington K.A."/>
            <person name="Rieger T.T."/>
            <person name="Ritchie M.G."/>
            <person name="Robin C."/>
            <person name="Rogers Y.H."/>
            <person name="Rohde C."/>
            <person name="Rozas J."/>
            <person name="Rubenfield M.J."/>
            <person name="Ruiz A."/>
            <person name="Russo S."/>
            <person name="Salzberg S.L."/>
            <person name="Sanchez-Gracia A."/>
            <person name="Saranga D.J."/>
            <person name="Sato H."/>
            <person name="Schaeffer S.W."/>
            <person name="Schatz M.C."/>
            <person name="Schlenke T."/>
            <person name="Schwartz R."/>
            <person name="Segarra C."/>
            <person name="Singh R.S."/>
            <person name="Sirot L."/>
            <person name="Sirota M."/>
            <person name="Sisneros N.B."/>
            <person name="Smith C.D."/>
            <person name="Smith T.F."/>
            <person name="Spieth J."/>
            <person name="Stage D.E."/>
            <person name="Stark A."/>
            <person name="Stephan W."/>
            <person name="Strausberg R.L."/>
            <person name="Strempel S."/>
            <person name="Sturgill D."/>
            <person name="Sutton G."/>
            <person name="Sutton G.G."/>
            <person name="Tao W."/>
            <person name="Teichmann S."/>
            <person name="Tobari Y.N."/>
            <person name="Tomimura Y."/>
            <person name="Tsolas J.M."/>
            <person name="Valente V.L."/>
            <person name="Venter E."/>
            <person name="Venter J.C."/>
            <person name="Vicario S."/>
            <person name="Vieira F.G."/>
            <person name="Vilella A.J."/>
            <person name="Villasante A."/>
            <person name="Walenz B."/>
            <person name="Wang J."/>
            <person name="Wasserman M."/>
            <person name="Watts T."/>
            <person name="Wilson D."/>
            <person name="Wilson R.K."/>
            <person name="Wing R.A."/>
            <person name="Wolfner M.F."/>
            <person name="Wong A."/>
            <person name="Wong G.K."/>
            <person name="Wu C.I."/>
            <person name="Wu G."/>
            <person name="Yamamoto D."/>
            <person name="Yang H.P."/>
            <person name="Yang S.P."/>
            <person name="Yorke J.A."/>
            <person name="Yoshida K."/>
            <person name="Zdobnov E."/>
            <person name="Zhang P."/>
            <person name="Zhang Y."/>
            <person name="Zimin A.V."/>
            <person name="Baldwin J."/>
            <person name="Abdouelleil A."/>
            <person name="Abdulkadir J."/>
            <person name="Abebe A."/>
            <person name="Abera B."/>
            <person name="Abreu J."/>
            <person name="Acer S.C."/>
            <person name="Aftuck L."/>
            <person name="Alexander A."/>
            <person name="An P."/>
            <person name="Anderson E."/>
            <person name="Anderson S."/>
            <person name="Arachi H."/>
            <person name="Azer M."/>
            <person name="Bachantsang P."/>
            <person name="Barry A."/>
            <person name="Bayul T."/>
            <person name="Berlin A."/>
            <person name="Bessette D."/>
            <person name="Bloom T."/>
            <person name="Blye J."/>
            <person name="Boguslavskiy L."/>
            <person name="Bonnet C."/>
            <person name="Boukhgalter B."/>
            <person name="Bourzgui I."/>
            <person name="Brown A."/>
            <person name="Cahill P."/>
            <person name="Channer S."/>
            <person name="Cheshatsang Y."/>
            <person name="Chuda L."/>
            <person name="Citroen M."/>
            <person name="Collymore A."/>
            <person name="Cooke P."/>
            <person name="Costello M."/>
            <person name="D'Aco K."/>
            <person name="Daza R."/>
            <person name="De Haan G."/>
            <person name="DeGray S."/>
            <person name="DeMaso C."/>
            <person name="Dhargay N."/>
            <person name="Dooley K."/>
            <person name="Dooley E."/>
            <person name="Doricent M."/>
            <person name="Dorje P."/>
            <person name="Dorjee K."/>
            <person name="Dupes A."/>
            <person name="Elong R."/>
            <person name="Falk J."/>
            <person name="Farina A."/>
            <person name="Faro S."/>
            <person name="Ferguson D."/>
            <person name="Fisher S."/>
            <person name="Foley C.D."/>
            <person name="Franke A."/>
            <person name="Friedrich D."/>
            <person name="Gadbois L."/>
            <person name="Gearin G."/>
            <person name="Gearin C.R."/>
            <person name="Giannoukos G."/>
            <person name="Goode T."/>
            <person name="Graham J."/>
            <person name="Grandbois E."/>
            <person name="Grewal S."/>
            <person name="Gyaltsen K."/>
            <person name="Hafez N."/>
            <person name="Hagos B."/>
            <person name="Hall J."/>
            <person name="Henson C."/>
            <person name="Hollinger A."/>
            <person name="Honan T."/>
            <person name="Huard M.D."/>
            <person name="Hughes L."/>
            <person name="Hurhula B."/>
            <person name="Husby M.E."/>
            <person name="Kamat A."/>
            <person name="Kanga B."/>
            <person name="Kashin S."/>
            <person name="Khazanovich D."/>
            <person name="Kisner P."/>
            <person name="Lance K."/>
            <person name="Lara M."/>
            <person name="Lee W."/>
            <person name="Lennon N."/>
            <person name="Letendre F."/>
            <person name="LeVine R."/>
            <person name="Lipovsky A."/>
            <person name="Liu X."/>
            <person name="Liu J."/>
            <person name="Liu S."/>
            <person name="Lokyitsang T."/>
            <person name="Lokyitsang Y."/>
            <person name="Lubonja R."/>
            <person name="Lui A."/>
            <person name="MacDonald P."/>
            <person name="Magnisalis V."/>
            <person name="Maru K."/>
            <person name="Matthews C."/>
            <person name="McCusker W."/>
            <person name="McDonough S."/>
            <person name="Mehta T."/>
            <person name="Meldrim J."/>
            <person name="Meneus L."/>
            <person name="Mihai O."/>
            <person name="Mihalev A."/>
            <person name="Mihova T."/>
            <person name="Mittelman R."/>
            <person name="Mlenga V."/>
            <person name="Montmayeur A."/>
            <person name="Mulrain L."/>
            <person name="Navidi A."/>
            <person name="Naylor J."/>
            <person name="Negash T."/>
            <person name="Nguyen T."/>
            <person name="Nguyen N."/>
            <person name="Nicol R."/>
            <person name="Norbu C."/>
            <person name="Norbu N."/>
            <person name="Novod N."/>
            <person name="O'Neill B."/>
            <person name="Osman S."/>
            <person name="Markiewicz E."/>
            <person name="Oyono O.L."/>
            <person name="Patti C."/>
            <person name="Phunkhang P."/>
            <person name="Pierre F."/>
            <person name="Priest M."/>
            <person name="Raghuraman S."/>
            <person name="Rege F."/>
            <person name="Reyes R."/>
            <person name="Rise C."/>
            <person name="Rogov P."/>
            <person name="Ross K."/>
            <person name="Ryan E."/>
            <person name="Settipalli S."/>
            <person name="Shea T."/>
            <person name="Sherpa N."/>
            <person name="Shi L."/>
            <person name="Shih D."/>
            <person name="Sparrow T."/>
            <person name="Spaulding J."/>
            <person name="Stalker J."/>
            <person name="Stange-Thomann N."/>
            <person name="Stavropoulos S."/>
            <person name="Stone C."/>
            <person name="Strader C."/>
            <person name="Tesfaye S."/>
            <person name="Thomson T."/>
            <person name="Thoulutsang Y."/>
            <person name="Thoulutsang D."/>
            <person name="Topham K."/>
            <person name="Topping I."/>
            <person name="Tsamla T."/>
            <person name="Vassiliev H."/>
            <person name="Vo A."/>
            <person name="Wangchuk T."/>
            <person name="Wangdi T."/>
            <person name="Weiand M."/>
            <person name="Wilkinson J."/>
            <person name="Wilson A."/>
            <person name="Yadav S."/>
            <person name="Young G."/>
            <person name="Yu Q."/>
            <person name="Zembek L."/>
            <person name="Zhong D."/>
            <person name="Zimmer A."/>
            <person name="Zwirko Z."/>
            <person name="Jaffe D.B."/>
            <person name="Alvarez P."/>
            <person name="Brockman W."/>
            <person name="Butler J."/>
            <person name="Chin C."/>
            <person name="Gnerre S."/>
            <person name="Grabherr M."/>
            <person name="Kleber M."/>
            <person name="Mauceli E."/>
            <person name="MacCallum I."/>
        </authorList>
    </citation>
    <scope>NUCLEOTIDE SEQUENCE [LARGE SCALE GENOMIC DNA]</scope>
    <source>
        <strain evidence="11">Mixed</strain>
        <strain evidence="13">mosaic</strain>
    </source>
</reference>
<dbReference type="SMART" id="SM00020">
    <property type="entry name" value="Tryp_SPc"/>
    <property type="match status" value="1"/>
</dbReference>
<evidence type="ECO:0000256" key="2">
    <source>
        <dbReference type="ARBA" id="ARBA00022525"/>
    </source>
</evidence>
<evidence type="ECO:0000313" key="11">
    <source>
        <dbReference type="EMBL" id="EDX07366.1"/>
    </source>
</evidence>
<dbReference type="InterPro" id="IPR001254">
    <property type="entry name" value="Trypsin_dom"/>
</dbReference>
<keyword evidence="7" id="KW-0865">Zymogen</keyword>
<sequence>MKSVKVLQVLSIILFLKIVESTKLVDNKCIPPNFAPRIIGGHNARRAPWMAYLIRNGGFVGGGSLIAYRFVLTAAHCSKPNEALIVRLGEYDLTTTRDGKTEDFRAMNIYRHPYYNAVTQVNDIALLKLDRPVIYSATIRPICILLNAGLRPFIKAIRKFTLTGWGQVSRYHRMPTKLQQMTVRQYKYRHCYNQPEKLCASNPAQFACKGDSGSPLGAPMYFNGTTIFALFGVASTVTANCKAYGIYTDILHHTPWIVETMQQHWF</sequence>
<dbReference type="PRINTS" id="PR00722">
    <property type="entry name" value="CHYMOTRYPSIN"/>
</dbReference>
<dbReference type="KEGG" id="dsi:Dsimw501_GD11198"/>
<dbReference type="GO" id="GO:0006508">
    <property type="term" value="P:proteolysis"/>
    <property type="evidence" value="ECO:0007669"/>
    <property type="project" value="UniProtKB-KW"/>
</dbReference>
<organism evidence="11 13">
    <name type="scientific">Drosophila simulans</name>
    <name type="common">Fruit fly</name>
    <dbReference type="NCBI Taxonomy" id="7240"/>
    <lineage>
        <taxon>Eukaryota</taxon>
        <taxon>Metazoa</taxon>
        <taxon>Ecdysozoa</taxon>
        <taxon>Arthropoda</taxon>
        <taxon>Hexapoda</taxon>
        <taxon>Insecta</taxon>
        <taxon>Pterygota</taxon>
        <taxon>Neoptera</taxon>
        <taxon>Endopterygota</taxon>
        <taxon>Diptera</taxon>
        <taxon>Brachycera</taxon>
        <taxon>Muscomorpha</taxon>
        <taxon>Ephydroidea</taxon>
        <taxon>Drosophilidae</taxon>
        <taxon>Drosophila</taxon>
        <taxon>Sophophora</taxon>
    </lineage>
</organism>
<keyword evidence="8" id="KW-1015">Disulfide bond</keyword>
<keyword evidence="13" id="KW-1185">Reference proteome</keyword>
<keyword evidence="4 9" id="KW-0732">Signal</keyword>
<reference evidence="12" key="4">
    <citation type="submission" date="2014-06" db="EMBL/GenBank/DDBJ databases">
        <authorList>
            <person name="Hu T."/>
            <person name="Eisen M.B."/>
            <person name="Thornton K.R."/>
            <person name="Andolfatto P."/>
        </authorList>
    </citation>
    <scope>NUCLEOTIDE SEQUENCE</scope>
    <source>
        <strain evidence="12">W501</strain>
    </source>
</reference>
<evidence type="ECO:0000256" key="8">
    <source>
        <dbReference type="ARBA" id="ARBA00023157"/>
    </source>
</evidence>
<evidence type="ECO:0000313" key="12">
    <source>
        <dbReference type="EMBL" id="KMY94273.1"/>
    </source>
</evidence>
<dbReference type="HOGENOM" id="CLU_006842_0_3_1"/>
<keyword evidence="3" id="KW-0645">Protease</keyword>
<dbReference type="Bgee" id="FBgn0182951">
    <property type="expression patterns" value="Expressed in reproductive system and 1 other cell type or tissue"/>
</dbReference>
<dbReference type="FunFam" id="2.40.10.10:FF:000146">
    <property type="entry name" value="Serine protease 53"/>
    <property type="match status" value="1"/>
</dbReference>
<protein>
    <submittedName>
        <fullName evidence="11">GD11198</fullName>
    </submittedName>
</protein>
<dbReference type="PROSITE" id="PS00134">
    <property type="entry name" value="TRYPSIN_HIS"/>
    <property type="match status" value="1"/>
</dbReference>
<dbReference type="PANTHER" id="PTHR24260">
    <property type="match status" value="1"/>
</dbReference>
<dbReference type="STRING" id="7240.B4QHZ5"/>
<proteinExistence type="predicted"/>
<dbReference type="EMBL" id="CM000362">
    <property type="protein sequence ID" value="EDX07366.1"/>
    <property type="molecule type" value="Genomic_DNA"/>
</dbReference>
<dbReference type="OMA" id="NCKAYGI"/>
<dbReference type="InterPro" id="IPR051333">
    <property type="entry name" value="CLIP_Serine_Protease"/>
</dbReference>
<evidence type="ECO:0000256" key="7">
    <source>
        <dbReference type="ARBA" id="ARBA00023145"/>
    </source>
</evidence>
<dbReference type="InterPro" id="IPR043504">
    <property type="entry name" value="Peptidase_S1_PA_chymotrypsin"/>
</dbReference>